<accession>I1TDR7</accession>
<dbReference type="KEGG" id="vg:12978717"/>
<organism evidence="1 2">
    <name type="scientific">Escherichia phage vB_EcoS_AKFV33</name>
    <dbReference type="NCBI Taxonomy" id="2681605"/>
    <lineage>
        <taxon>Viruses</taxon>
        <taxon>Duplodnaviria</taxon>
        <taxon>Heunggongvirae</taxon>
        <taxon>Uroviricota</taxon>
        <taxon>Caudoviricetes</taxon>
        <taxon>Demerecviridae</taxon>
        <taxon>Markadamsvirinae</taxon>
        <taxon>Tequintavirus</taxon>
        <taxon>Tequintavirus AKFV33</taxon>
    </lineage>
</organism>
<reference evidence="1 2" key="1">
    <citation type="journal article" date="2012" name="PLoS ONE">
        <title>Genomic, Proteomic and Physiological Characterization of a T5-like Bacteriophage for Control of Shiga Toxin-Producing Escherichia coli O157:H7.</title>
        <authorList>
            <person name="Niu Y.D."/>
            <person name="Stanford K."/>
            <person name="Kropinski A.M."/>
            <person name="Ackermann H.W."/>
            <person name="Johnson R.P."/>
            <person name="She Y.M."/>
            <person name="Ahmed R."/>
            <person name="Villegas A."/>
            <person name="McAllister T.A."/>
        </authorList>
    </citation>
    <scope>NUCLEOTIDE SEQUENCE [LARGE SCALE GENOMIC DNA]</scope>
</reference>
<dbReference type="Proteomes" id="UP000002886">
    <property type="component" value="Segment"/>
</dbReference>
<protein>
    <submittedName>
        <fullName evidence="1">Uncharacterized protein</fullName>
    </submittedName>
</protein>
<proteinExistence type="predicted"/>
<name>I1TDR7_9CAUD</name>
<evidence type="ECO:0000313" key="1">
    <source>
        <dbReference type="EMBL" id="AET24629.1"/>
    </source>
</evidence>
<gene>
    <name evidence="1" type="primary">orf017</name>
</gene>
<sequence>MIVWVWGEDKRAREIWEARRMGRMFGAEHLICGDFGEELRRFGLI</sequence>
<evidence type="ECO:0000313" key="2">
    <source>
        <dbReference type="Proteomes" id="UP000002886"/>
    </source>
</evidence>
<dbReference type="EMBL" id="HQ665011">
    <property type="protein sequence ID" value="AET24629.1"/>
    <property type="molecule type" value="Genomic_DNA"/>
</dbReference>
<dbReference type="GeneID" id="12978717"/>
<dbReference type="RefSeq" id="YP_006382316.1">
    <property type="nucleotide sequence ID" value="NC_017969.1"/>
</dbReference>
<keyword evidence="2" id="KW-1185">Reference proteome</keyword>